<dbReference type="EMBL" id="VCGU01000005">
    <property type="protein sequence ID" value="TRY74470.1"/>
    <property type="molecule type" value="Genomic_DNA"/>
</dbReference>
<dbReference type="GO" id="GO:1990130">
    <property type="term" value="C:GATOR1 complex"/>
    <property type="evidence" value="ECO:0007669"/>
    <property type="project" value="TreeGrafter"/>
</dbReference>
<proteinExistence type="inferred from homology"/>
<reference evidence="3 4" key="1">
    <citation type="journal article" date="2018" name="Nat. Ecol. Evol.">
        <title>Genomic signatures of mitonuclear coevolution across populations of Tigriopus californicus.</title>
        <authorList>
            <person name="Barreto F.S."/>
            <person name="Watson E.T."/>
            <person name="Lima T.G."/>
            <person name="Willett C.S."/>
            <person name="Edmands S."/>
            <person name="Li W."/>
            <person name="Burton R.S."/>
        </authorList>
    </citation>
    <scope>NUCLEOTIDE SEQUENCE [LARGE SCALE GENOMIC DNA]</scope>
    <source>
        <strain evidence="3 4">San Diego</strain>
    </source>
</reference>
<dbReference type="GO" id="GO:1904262">
    <property type="term" value="P:negative regulation of TORC1 signaling"/>
    <property type="evidence" value="ECO:0007669"/>
    <property type="project" value="TreeGrafter"/>
</dbReference>
<dbReference type="OMA" id="IVMHKPD"/>
<keyword evidence="4" id="KW-1185">Reference proteome</keyword>
<dbReference type="STRING" id="6832.A0A553P9W6"/>
<feature type="region of interest" description="Disordered" evidence="2">
    <location>
        <begin position="1"/>
        <end position="38"/>
    </location>
</feature>
<comment type="similarity">
    <text evidence="1">Belongs to the NPR2 family.</text>
</comment>
<name>A0A553P9W6_TIGCA</name>
<feature type="compositionally biased region" description="Pro residues" evidence="2">
    <location>
        <begin position="15"/>
        <end position="26"/>
    </location>
</feature>
<dbReference type="GO" id="GO:0005774">
    <property type="term" value="C:vacuolar membrane"/>
    <property type="evidence" value="ECO:0007669"/>
    <property type="project" value="TreeGrafter"/>
</dbReference>
<organism evidence="3 4">
    <name type="scientific">Tigriopus californicus</name>
    <name type="common">Marine copepod</name>
    <dbReference type="NCBI Taxonomy" id="6832"/>
    <lineage>
        <taxon>Eukaryota</taxon>
        <taxon>Metazoa</taxon>
        <taxon>Ecdysozoa</taxon>
        <taxon>Arthropoda</taxon>
        <taxon>Crustacea</taxon>
        <taxon>Multicrustacea</taxon>
        <taxon>Hexanauplia</taxon>
        <taxon>Copepoda</taxon>
        <taxon>Harpacticoida</taxon>
        <taxon>Harpacticidae</taxon>
        <taxon>Tigriopus</taxon>
    </lineage>
</organism>
<comment type="caution">
    <text evidence="3">The sequence shown here is derived from an EMBL/GenBank/DDBJ whole genome shotgun (WGS) entry which is preliminary data.</text>
</comment>
<dbReference type="PANTHER" id="PTHR12991:SF10">
    <property type="entry name" value="GATOR COMPLEX PROTEIN NPRL2"/>
    <property type="match status" value="1"/>
</dbReference>
<evidence type="ECO:0000313" key="4">
    <source>
        <dbReference type="Proteomes" id="UP000318571"/>
    </source>
</evidence>
<evidence type="ECO:0000256" key="1">
    <source>
        <dbReference type="ARBA" id="ARBA00008433"/>
    </source>
</evidence>
<dbReference type="AlphaFoldDB" id="A0A553P9W6"/>
<dbReference type="Pfam" id="PF06218">
    <property type="entry name" value="NPR2"/>
    <property type="match status" value="1"/>
</dbReference>
<evidence type="ECO:0000313" key="3">
    <source>
        <dbReference type="EMBL" id="TRY74470.1"/>
    </source>
</evidence>
<dbReference type="GO" id="GO:0010508">
    <property type="term" value="P:positive regulation of autophagy"/>
    <property type="evidence" value="ECO:0007669"/>
    <property type="project" value="TreeGrafter"/>
</dbReference>
<accession>A0A553P9W6</accession>
<dbReference type="InterPro" id="IPR009348">
    <property type="entry name" value="NPR2-like"/>
</dbReference>
<protein>
    <recommendedName>
        <fullName evidence="5">Nitrogen permease regulator 2-like protein</fullName>
    </recommendedName>
</protein>
<dbReference type="PANTHER" id="PTHR12991">
    <property type="entry name" value="NITROGEN PERMEASE REGULATOR 2/TUMOR SUPPRESSOR CANDIDATE 4"/>
    <property type="match status" value="1"/>
</dbReference>
<sequence>MAGVAPRGAPQVAPERPPNPPGPSDAPPGEDEECRLQEGCGQDGPLRSIFLAEFHHVQGPVIRCEATTDGEPLMTKDFFDATSVFIIPKMKMTNRTLTFNVKGMKVLGFPVVISDKKYPRNQFMFNVGFVCYDWSRSIQYESALKKLCKFFLTLEREEQSISKNENTPNILIMLQNTLRDLNLQGSAITSAGDYLLQLQVIGNPPDPPVVYDYSVPVLYDVWNDLQHENFDLTTNKIISHIDGVHTVRRIAQLAHVDTGLVKVCVQNLTFFDLVSIVSIFRFSNCYCTTTKVRDILDKPSLQADMLELCALSEERPSIRAIYRFVTEMKHGKTIRALVFQYPNLGVDIMCLVQFLCIHGIIRRVHTYPFLEVQGQPHEIYNGCIPLDDFCTKLGMSPENAEEYLERSFNVQFLKK</sequence>
<dbReference type="GO" id="GO:0005096">
    <property type="term" value="F:GTPase activator activity"/>
    <property type="evidence" value="ECO:0007669"/>
    <property type="project" value="TreeGrafter"/>
</dbReference>
<dbReference type="GO" id="GO:0034198">
    <property type="term" value="P:cellular response to amino acid starvation"/>
    <property type="evidence" value="ECO:0007669"/>
    <property type="project" value="TreeGrafter"/>
</dbReference>
<evidence type="ECO:0000256" key="2">
    <source>
        <dbReference type="SAM" id="MobiDB-lite"/>
    </source>
</evidence>
<dbReference type="OrthoDB" id="338854at2759"/>
<gene>
    <name evidence="3" type="ORF">TCAL_08313</name>
</gene>
<dbReference type="Proteomes" id="UP000318571">
    <property type="component" value="Chromosome 2"/>
</dbReference>
<evidence type="ECO:0008006" key="5">
    <source>
        <dbReference type="Google" id="ProtNLM"/>
    </source>
</evidence>